<dbReference type="Gene3D" id="2.60.40.2380">
    <property type="match status" value="1"/>
</dbReference>
<comment type="subcellular location">
    <subcellularLocation>
        <location evidence="2">Cell inner membrane</location>
    </subcellularLocation>
</comment>
<dbReference type="InterPro" id="IPR000160">
    <property type="entry name" value="GGDEF_dom"/>
</dbReference>
<evidence type="ECO:0000256" key="6">
    <source>
        <dbReference type="SAM" id="Phobius"/>
    </source>
</evidence>
<keyword evidence="6" id="KW-0812">Transmembrane</keyword>
<name>A0ABD7RR61_ECTME</name>
<dbReference type="InterPro" id="IPR029787">
    <property type="entry name" value="Nucleotide_cyclase"/>
</dbReference>
<dbReference type="NCBIfam" id="TIGR00254">
    <property type="entry name" value="GGDEF"/>
    <property type="match status" value="1"/>
</dbReference>
<dbReference type="CDD" id="cd01949">
    <property type="entry name" value="GGDEF"/>
    <property type="match status" value="1"/>
</dbReference>
<dbReference type="PANTHER" id="PTHR45138:SF9">
    <property type="entry name" value="DIGUANYLATE CYCLASE DGCM-RELATED"/>
    <property type="match status" value="1"/>
</dbReference>
<comment type="caution">
    <text evidence="8">The sequence shown here is derived from an EMBL/GenBank/DDBJ whole genome shotgun (WGS) entry which is preliminary data.</text>
</comment>
<dbReference type="Proteomes" id="UP000317327">
    <property type="component" value="Unassembled WGS sequence"/>
</dbReference>
<feature type="transmembrane region" description="Helical" evidence="6">
    <location>
        <begin position="355"/>
        <end position="379"/>
    </location>
</feature>
<dbReference type="InterPro" id="IPR043128">
    <property type="entry name" value="Rev_trsase/Diguanyl_cyclase"/>
</dbReference>
<dbReference type="SMART" id="SM00267">
    <property type="entry name" value="GGDEF"/>
    <property type="match status" value="1"/>
</dbReference>
<dbReference type="EC" id="2.7.7.65" evidence="3"/>
<dbReference type="FunFam" id="3.30.70.270:FF:000001">
    <property type="entry name" value="Diguanylate cyclase domain protein"/>
    <property type="match status" value="1"/>
</dbReference>
<keyword evidence="6" id="KW-1133">Transmembrane helix</keyword>
<dbReference type="AlphaFoldDB" id="A0ABD7RR61"/>
<dbReference type="InterPro" id="IPR050469">
    <property type="entry name" value="Diguanylate_Cyclase"/>
</dbReference>
<keyword evidence="6" id="KW-0472">Membrane</keyword>
<dbReference type="Pfam" id="PF07695">
    <property type="entry name" value="7TMR-DISM_7TM"/>
    <property type="match status" value="1"/>
</dbReference>
<comment type="cofactor">
    <cofactor evidence="1">
        <name>Mg(2+)</name>
        <dbReference type="ChEBI" id="CHEBI:18420"/>
    </cofactor>
</comment>
<accession>A0ABD7RR61</accession>
<dbReference type="Gene3D" id="3.30.70.270">
    <property type="match status" value="1"/>
</dbReference>
<keyword evidence="5" id="KW-0175">Coiled coil</keyword>
<feature type="transmembrane region" description="Helical" evidence="6">
    <location>
        <begin position="296"/>
        <end position="316"/>
    </location>
</feature>
<sequence length="644" mass="72419">MPSFHHLMVARHNAALARAPETEQLTAILRLLMLLLLPALSWADSLPLPIGQTQILPGPYLSFWEDPSGEASFSDIRALPDSAWQAVDRRDASFGYSGSAYWLRLDVHNPHSRSLGWVLLVGNPLLDYLDAYGLDGERVYRAGDQRPFSWRWVEHRQLALPLQVKAGEQRRIWLRMQTAGSANLSASLMTHEAFDHQEQSSLLLQGLFFGALIAMLIYNLSIFCITRDRNYLWYSLFVGSFSLYQFIQLGFALQWLWPNALTWHQLSFPLSSALATLFGIHFTYSVLELDEAAKPYRWTTHTLKACAWLVLGMALFGPYAPALIGSFVLVIACAVAAFIITLLRWRSGYAAARLFALGWFVLITASLASILTGTGLLPYSLLTLHAQQVGGLIEMTVFSIALAARIRQAQQAERQAQAKLIDQERRLRNEQAKHLELQTQISESLEQRVQERTATLRDTLQQLSNANLRLAELNRRDGLTGLFNRQTLSEELARACARAERSRQSLAILMMDLDHFKQINDRHGHLAGDACLRHAAQRIQQRLRSSDLLARFGGEEFVALLDSTDLTGALDLAEQLREDIARTPCSYQQQSIPLSLSIGLHAGVPSDPCCGEHWLELADRALYRAKSDGRNRVVSYEARAFNDL</sequence>
<feature type="transmembrane region" description="Helical" evidence="6">
    <location>
        <begin position="322"/>
        <end position="343"/>
    </location>
</feature>
<feature type="domain" description="GGDEF" evidence="7">
    <location>
        <begin position="504"/>
        <end position="638"/>
    </location>
</feature>
<evidence type="ECO:0000259" key="7">
    <source>
        <dbReference type="PROSITE" id="PS50887"/>
    </source>
</evidence>
<dbReference type="InterPro" id="IPR011622">
    <property type="entry name" value="7TMR_DISM_rcpt_extracell_dom2"/>
</dbReference>
<dbReference type="Pfam" id="PF07696">
    <property type="entry name" value="7TMR-DISMED2"/>
    <property type="match status" value="1"/>
</dbReference>
<dbReference type="PROSITE" id="PS50887">
    <property type="entry name" value="GGDEF"/>
    <property type="match status" value="1"/>
</dbReference>
<evidence type="ECO:0000256" key="1">
    <source>
        <dbReference type="ARBA" id="ARBA00001946"/>
    </source>
</evidence>
<dbReference type="EMBL" id="SCFV01000014">
    <property type="protein sequence ID" value="TRO12128.1"/>
    <property type="molecule type" value="Genomic_DNA"/>
</dbReference>
<dbReference type="InterPro" id="IPR011623">
    <property type="entry name" value="7TMR_DISM_rcpt_extracell_dom1"/>
</dbReference>
<reference evidence="8 9" key="1">
    <citation type="submission" date="2019-01" db="EMBL/GenBank/DDBJ databases">
        <title>Whole genome shotgun sequencing of Pseudomonas spp. isolated by its ability to degrade furfural.</title>
        <authorList>
            <person name="Donoso R."/>
            <person name="Farkas C."/>
            <person name="Villegas P."/>
            <person name="Gonzales-Toro F."/>
            <person name="Guajardo-Parra M."/>
            <person name="Araya-Nail M."/>
            <person name="Morgante V."/>
            <person name="Perez-Pantoja D."/>
        </authorList>
    </citation>
    <scope>NUCLEOTIDE SEQUENCE [LARGE SCALE GENOMIC DNA]</scope>
    <source>
        <strain evidence="8 9">VN231</strain>
    </source>
</reference>
<feature type="transmembrane region" description="Helical" evidence="6">
    <location>
        <begin position="232"/>
        <end position="257"/>
    </location>
</feature>
<evidence type="ECO:0000256" key="3">
    <source>
        <dbReference type="ARBA" id="ARBA00012528"/>
    </source>
</evidence>
<organism evidence="8 9">
    <name type="scientific">Ectopseudomonas mendocina</name>
    <name type="common">Pseudomonas mendocina</name>
    <dbReference type="NCBI Taxonomy" id="300"/>
    <lineage>
        <taxon>Bacteria</taxon>
        <taxon>Pseudomonadati</taxon>
        <taxon>Pseudomonadota</taxon>
        <taxon>Gammaproteobacteria</taxon>
        <taxon>Pseudomonadales</taxon>
        <taxon>Pseudomonadaceae</taxon>
        <taxon>Ectopseudomonas</taxon>
    </lineage>
</organism>
<dbReference type="PANTHER" id="PTHR45138">
    <property type="entry name" value="REGULATORY COMPONENTS OF SENSORY TRANSDUCTION SYSTEM"/>
    <property type="match status" value="1"/>
</dbReference>
<gene>
    <name evidence="8" type="ORF">EQ836_23150</name>
</gene>
<evidence type="ECO:0000313" key="9">
    <source>
        <dbReference type="Proteomes" id="UP000317327"/>
    </source>
</evidence>
<feature type="transmembrane region" description="Helical" evidence="6">
    <location>
        <begin position="263"/>
        <end position="284"/>
    </location>
</feature>
<dbReference type="SUPFAM" id="SSF55073">
    <property type="entry name" value="Nucleotide cyclase"/>
    <property type="match status" value="1"/>
</dbReference>
<dbReference type="GO" id="GO:0005886">
    <property type="term" value="C:plasma membrane"/>
    <property type="evidence" value="ECO:0007669"/>
    <property type="project" value="UniProtKB-SubCell"/>
</dbReference>
<dbReference type="GO" id="GO:0052621">
    <property type="term" value="F:diguanylate cyclase activity"/>
    <property type="evidence" value="ECO:0007669"/>
    <property type="project" value="UniProtKB-EC"/>
</dbReference>
<evidence type="ECO:0000256" key="4">
    <source>
        <dbReference type="ARBA" id="ARBA00034247"/>
    </source>
</evidence>
<evidence type="ECO:0000313" key="8">
    <source>
        <dbReference type="EMBL" id="TRO12128.1"/>
    </source>
</evidence>
<evidence type="ECO:0000256" key="5">
    <source>
        <dbReference type="SAM" id="Coils"/>
    </source>
</evidence>
<feature type="coiled-coil region" evidence="5">
    <location>
        <begin position="406"/>
        <end position="476"/>
    </location>
</feature>
<dbReference type="Pfam" id="PF00990">
    <property type="entry name" value="GGDEF"/>
    <property type="match status" value="1"/>
</dbReference>
<evidence type="ECO:0000256" key="2">
    <source>
        <dbReference type="ARBA" id="ARBA00004533"/>
    </source>
</evidence>
<feature type="transmembrane region" description="Helical" evidence="6">
    <location>
        <begin position="202"/>
        <end position="225"/>
    </location>
</feature>
<comment type="catalytic activity">
    <reaction evidence="4">
        <text>2 GTP = 3',3'-c-di-GMP + 2 diphosphate</text>
        <dbReference type="Rhea" id="RHEA:24898"/>
        <dbReference type="ChEBI" id="CHEBI:33019"/>
        <dbReference type="ChEBI" id="CHEBI:37565"/>
        <dbReference type="ChEBI" id="CHEBI:58805"/>
        <dbReference type="EC" id="2.7.7.65"/>
    </reaction>
</comment>
<protein>
    <recommendedName>
        <fullName evidence="3">diguanylate cyclase</fullName>
        <ecNumber evidence="3">2.7.7.65</ecNumber>
    </recommendedName>
</protein>
<proteinExistence type="predicted"/>